<evidence type="ECO:0000256" key="1">
    <source>
        <dbReference type="ARBA" id="ARBA00004236"/>
    </source>
</evidence>
<evidence type="ECO:0000256" key="5">
    <source>
        <dbReference type="ARBA" id="ARBA00022679"/>
    </source>
</evidence>
<dbReference type="GO" id="GO:0009252">
    <property type="term" value="P:peptidoglycan biosynthetic process"/>
    <property type="evidence" value="ECO:0007669"/>
    <property type="project" value="UniProtKB-KW"/>
</dbReference>
<dbReference type="Gene3D" id="1.10.3810.10">
    <property type="entry name" value="Biosynthetic peptidoglycan transglycosylase-like"/>
    <property type="match status" value="1"/>
</dbReference>
<dbReference type="KEGG" id="mlir:LPB04_07650"/>
<name>A0A7L9U820_9BURK</name>
<dbReference type="InterPro" id="IPR036950">
    <property type="entry name" value="PBP_transglycosylase"/>
</dbReference>
<dbReference type="SUPFAM" id="SSF53955">
    <property type="entry name" value="Lysozyme-like"/>
    <property type="match status" value="1"/>
</dbReference>
<comment type="pathway">
    <text evidence="2">Cell wall biogenesis; peptidoglycan biosynthesis.</text>
</comment>
<dbReference type="GO" id="GO:0005886">
    <property type="term" value="C:plasma membrane"/>
    <property type="evidence" value="ECO:0007669"/>
    <property type="project" value="UniProtKB-SubCell"/>
</dbReference>
<reference evidence="13 14" key="1">
    <citation type="submission" date="2020-10" db="EMBL/GenBank/DDBJ databases">
        <title>Genome sequencing of Massilia sp. LPB0304.</title>
        <authorList>
            <person name="Kim J."/>
        </authorList>
    </citation>
    <scope>NUCLEOTIDE SEQUENCE [LARGE SCALE GENOMIC DNA]</scope>
    <source>
        <strain evidence="13 14">LPB0304</strain>
    </source>
</reference>
<evidence type="ECO:0000259" key="12">
    <source>
        <dbReference type="Pfam" id="PF00912"/>
    </source>
</evidence>
<keyword evidence="14" id="KW-1185">Reference proteome</keyword>
<organism evidence="13 14">
    <name type="scientific">Massilia litorea</name>
    <dbReference type="NCBI Taxonomy" id="2769491"/>
    <lineage>
        <taxon>Bacteria</taxon>
        <taxon>Pseudomonadati</taxon>
        <taxon>Pseudomonadota</taxon>
        <taxon>Betaproteobacteria</taxon>
        <taxon>Burkholderiales</taxon>
        <taxon>Oxalobacteraceae</taxon>
        <taxon>Telluria group</taxon>
        <taxon>Massilia</taxon>
    </lineage>
</organism>
<keyword evidence="7" id="KW-0573">Peptidoglycan synthesis</keyword>
<dbReference type="GO" id="GO:0009002">
    <property type="term" value="F:serine-type D-Ala-D-Ala carboxypeptidase activity"/>
    <property type="evidence" value="ECO:0007669"/>
    <property type="project" value="UniProtKB-EC"/>
</dbReference>
<dbReference type="PANTHER" id="PTHR32282:SF11">
    <property type="entry name" value="PENICILLIN-BINDING PROTEIN 1B"/>
    <property type="match status" value="1"/>
</dbReference>
<keyword evidence="6" id="KW-0133">Cell shape</keyword>
<evidence type="ECO:0000313" key="14">
    <source>
        <dbReference type="Proteomes" id="UP000593875"/>
    </source>
</evidence>
<evidence type="ECO:0000256" key="8">
    <source>
        <dbReference type="ARBA" id="ARBA00023136"/>
    </source>
</evidence>
<gene>
    <name evidence="13" type="ORF">LPB04_07650</name>
</gene>
<proteinExistence type="predicted"/>
<comment type="subcellular location">
    <subcellularLocation>
        <location evidence="1">Cell membrane</location>
    </subcellularLocation>
</comment>
<keyword evidence="9" id="KW-0961">Cell wall biogenesis/degradation</keyword>
<dbReference type="GO" id="GO:0030288">
    <property type="term" value="C:outer membrane-bounded periplasmic space"/>
    <property type="evidence" value="ECO:0007669"/>
    <property type="project" value="TreeGrafter"/>
</dbReference>
<dbReference type="Proteomes" id="UP000593875">
    <property type="component" value="Chromosome"/>
</dbReference>
<evidence type="ECO:0000256" key="11">
    <source>
        <dbReference type="ARBA" id="ARBA00049902"/>
    </source>
</evidence>
<dbReference type="EMBL" id="CP062941">
    <property type="protein sequence ID" value="QOL51138.1"/>
    <property type="molecule type" value="Genomic_DNA"/>
</dbReference>
<dbReference type="InterPro" id="IPR001264">
    <property type="entry name" value="Glyco_trans_51"/>
</dbReference>
<accession>A0A7L9U820</accession>
<comment type="catalytic activity">
    <reaction evidence="10">
        <text>Preferential cleavage: (Ac)2-L-Lys-D-Ala-|-D-Ala. Also transpeptidation of peptidyl-alanyl moieties that are N-acyl substituents of D-alanine.</text>
        <dbReference type="EC" id="3.4.16.4"/>
    </reaction>
</comment>
<dbReference type="InterPro" id="IPR023346">
    <property type="entry name" value="Lysozyme-like_dom_sf"/>
</dbReference>
<evidence type="ECO:0000256" key="7">
    <source>
        <dbReference type="ARBA" id="ARBA00022984"/>
    </source>
</evidence>
<dbReference type="GO" id="GO:0071555">
    <property type="term" value="P:cell wall organization"/>
    <property type="evidence" value="ECO:0007669"/>
    <property type="project" value="UniProtKB-KW"/>
</dbReference>
<evidence type="ECO:0000256" key="9">
    <source>
        <dbReference type="ARBA" id="ARBA00023316"/>
    </source>
</evidence>
<dbReference type="RefSeq" id="WP_193688116.1">
    <property type="nucleotide sequence ID" value="NZ_CP062941.1"/>
</dbReference>
<keyword evidence="5" id="KW-0808">Transferase</keyword>
<keyword evidence="3" id="KW-1003">Cell membrane</keyword>
<dbReference type="PANTHER" id="PTHR32282">
    <property type="entry name" value="BINDING PROTEIN TRANSPEPTIDASE, PUTATIVE-RELATED"/>
    <property type="match status" value="1"/>
</dbReference>
<evidence type="ECO:0000256" key="3">
    <source>
        <dbReference type="ARBA" id="ARBA00022475"/>
    </source>
</evidence>
<comment type="catalytic activity">
    <reaction evidence="11">
        <text>[GlcNAc-(1-&gt;4)-Mur2Ac(oyl-L-Ala-gamma-D-Glu-L-Lys-D-Ala-D-Ala)](n)-di-trans,octa-cis-undecaprenyl diphosphate + beta-D-GlcNAc-(1-&gt;4)-Mur2Ac(oyl-L-Ala-gamma-D-Glu-L-Lys-D-Ala-D-Ala)-di-trans,octa-cis-undecaprenyl diphosphate = [GlcNAc-(1-&gt;4)-Mur2Ac(oyl-L-Ala-gamma-D-Glu-L-Lys-D-Ala-D-Ala)](n+1)-di-trans,octa-cis-undecaprenyl diphosphate + di-trans,octa-cis-undecaprenyl diphosphate + H(+)</text>
        <dbReference type="Rhea" id="RHEA:23708"/>
        <dbReference type="Rhea" id="RHEA-COMP:9602"/>
        <dbReference type="Rhea" id="RHEA-COMP:9603"/>
        <dbReference type="ChEBI" id="CHEBI:15378"/>
        <dbReference type="ChEBI" id="CHEBI:58405"/>
        <dbReference type="ChEBI" id="CHEBI:60033"/>
        <dbReference type="ChEBI" id="CHEBI:78435"/>
        <dbReference type="EC" id="2.4.99.28"/>
    </reaction>
</comment>
<evidence type="ECO:0000256" key="6">
    <source>
        <dbReference type="ARBA" id="ARBA00022960"/>
    </source>
</evidence>
<dbReference type="GO" id="GO:0008955">
    <property type="term" value="F:peptidoglycan glycosyltransferase activity"/>
    <property type="evidence" value="ECO:0007669"/>
    <property type="project" value="UniProtKB-EC"/>
</dbReference>
<keyword evidence="4" id="KW-0328">Glycosyltransferase</keyword>
<evidence type="ECO:0000256" key="4">
    <source>
        <dbReference type="ARBA" id="ARBA00022676"/>
    </source>
</evidence>
<evidence type="ECO:0000256" key="10">
    <source>
        <dbReference type="ARBA" id="ARBA00034000"/>
    </source>
</evidence>
<evidence type="ECO:0000256" key="2">
    <source>
        <dbReference type="ARBA" id="ARBA00004752"/>
    </source>
</evidence>
<feature type="domain" description="Glycosyl transferase family 51" evidence="12">
    <location>
        <begin position="44"/>
        <end position="204"/>
    </location>
</feature>
<dbReference type="AlphaFoldDB" id="A0A7L9U820"/>
<dbReference type="GO" id="GO:0008360">
    <property type="term" value="P:regulation of cell shape"/>
    <property type="evidence" value="ECO:0007669"/>
    <property type="project" value="UniProtKB-KW"/>
</dbReference>
<sequence>MRRLARALLALAALLLVYLAIVAWWAAASVDTLLAHQSADTAPQLSQSQLAILLRIEDPTFFSHRGLSLADGQGVATISSAVARDLFLYGPPLDGPKGVLQRVYRAVFDCCRKVDLGRDTMALVLDASASKARQLDLYAGGVYMGRHEGRQLRGLEQGAQAYIGKPLAALDDDEMARLVALIKAPNELHPLRNRQAYERRLARVKAVLAGRCKPDGWLDTNYAHCAP</sequence>
<dbReference type="Pfam" id="PF00912">
    <property type="entry name" value="Transgly"/>
    <property type="match status" value="1"/>
</dbReference>
<protein>
    <submittedName>
        <fullName evidence="13">Transglycosylase domain-containing protein</fullName>
    </submittedName>
</protein>
<dbReference type="InterPro" id="IPR050396">
    <property type="entry name" value="Glycosyltr_51/Transpeptidase"/>
</dbReference>
<evidence type="ECO:0000313" key="13">
    <source>
        <dbReference type="EMBL" id="QOL51138.1"/>
    </source>
</evidence>
<keyword evidence="8" id="KW-0472">Membrane</keyword>